<keyword evidence="2" id="KW-1185">Reference proteome</keyword>
<dbReference type="AlphaFoldDB" id="A0A4U5N0A5"/>
<gene>
    <name evidence="1" type="ORF">L596_016973</name>
</gene>
<protein>
    <submittedName>
        <fullName evidence="1">Uncharacterized protein</fullName>
    </submittedName>
</protein>
<comment type="caution">
    <text evidence="1">The sequence shown here is derived from an EMBL/GenBank/DDBJ whole genome shotgun (WGS) entry which is preliminary data.</text>
</comment>
<name>A0A4U5N0A5_STECR</name>
<proteinExistence type="predicted"/>
<sequence>MTFAVLELSLQFREPFLASTALKSDKKQYLHRLFSPACIDHEYGRPEAVLDLINSVARKPRSFNIPGRELEAPLLSEMTRQHRIVLTPLIQGCSDKIVIETTDQNKQLWHISFPLLQGTATYCSWHIIHCMINNCT</sequence>
<organism evidence="1 2">
    <name type="scientific">Steinernema carpocapsae</name>
    <name type="common">Entomopathogenic nematode</name>
    <dbReference type="NCBI Taxonomy" id="34508"/>
    <lineage>
        <taxon>Eukaryota</taxon>
        <taxon>Metazoa</taxon>
        <taxon>Ecdysozoa</taxon>
        <taxon>Nematoda</taxon>
        <taxon>Chromadorea</taxon>
        <taxon>Rhabditida</taxon>
        <taxon>Tylenchina</taxon>
        <taxon>Panagrolaimomorpha</taxon>
        <taxon>Strongyloidoidea</taxon>
        <taxon>Steinernematidae</taxon>
        <taxon>Steinernema</taxon>
    </lineage>
</organism>
<reference evidence="1 2" key="2">
    <citation type="journal article" date="2019" name="G3 (Bethesda)">
        <title>Hybrid Assembly of the Genome of the Entomopathogenic Nematode Steinernema carpocapsae Identifies the X-Chromosome.</title>
        <authorList>
            <person name="Serra L."/>
            <person name="Macchietto M."/>
            <person name="Macias-Munoz A."/>
            <person name="McGill C.J."/>
            <person name="Rodriguez I.M."/>
            <person name="Rodriguez B."/>
            <person name="Murad R."/>
            <person name="Mortazavi A."/>
        </authorList>
    </citation>
    <scope>NUCLEOTIDE SEQUENCE [LARGE SCALE GENOMIC DNA]</scope>
    <source>
        <strain evidence="1 2">ALL</strain>
    </source>
</reference>
<evidence type="ECO:0000313" key="1">
    <source>
        <dbReference type="EMBL" id="TKR75721.1"/>
    </source>
</evidence>
<dbReference type="EMBL" id="AZBU02000005">
    <property type="protein sequence ID" value="TKR75721.1"/>
    <property type="molecule type" value="Genomic_DNA"/>
</dbReference>
<dbReference type="Proteomes" id="UP000298663">
    <property type="component" value="Unassembled WGS sequence"/>
</dbReference>
<accession>A0A4U5N0A5</accession>
<reference evidence="1 2" key="1">
    <citation type="journal article" date="2015" name="Genome Biol.">
        <title>Comparative genomics of Steinernema reveals deeply conserved gene regulatory networks.</title>
        <authorList>
            <person name="Dillman A.R."/>
            <person name="Macchietto M."/>
            <person name="Porter C.F."/>
            <person name="Rogers A."/>
            <person name="Williams B."/>
            <person name="Antoshechkin I."/>
            <person name="Lee M.M."/>
            <person name="Goodwin Z."/>
            <person name="Lu X."/>
            <person name="Lewis E.E."/>
            <person name="Goodrich-Blair H."/>
            <person name="Stock S.P."/>
            <person name="Adams B.J."/>
            <person name="Sternberg P.W."/>
            <person name="Mortazavi A."/>
        </authorList>
    </citation>
    <scope>NUCLEOTIDE SEQUENCE [LARGE SCALE GENOMIC DNA]</scope>
    <source>
        <strain evidence="1 2">ALL</strain>
    </source>
</reference>
<evidence type="ECO:0000313" key="2">
    <source>
        <dbReference type="Proteomes" id="UP000298663"/>
    </source>
</evidence>